<comment type="caution">
    <text evidence="1">The sequence shown here is derived from an EMBL/GenBank/DDBJ whole genome shotgun (WGS) entry which is preliminary data.</text>
</comment>
<protein>
    <submittedName>
        <fullName evidence="1">Uncharacterized protein DUF2508</fullName>
    </submittedName>
</protein>
<keyword evidence="2" id="KW-1185">Reference proteome</keyword>
<proteinExistence type="predicted"/>
<gene>
    <name evidence="1" type="ORF">EDD71_1336</name>
</gene>
<dbReference type="RefSeq" id="WP_166636489.1">
    <property type="nucleotide sequence ID" value="NZ_SOAZ01000033.1"/>
</dbReference>
<sequence>MDKDKQVSTAWLLGSILKNMRNLKASETGEERELIVNEIRNAVDELESIRMYFNSVNDPELLDYAIYREKAAILRLSYLLKKAKYDNEILKSTNM</sequence>
<dbReference type="InterPro" id="IPR019644">
    <property type="entry name" value="DUF2508"/>
</dbReference>
<dbReference type="AlphaFoldDB" id="A0A4R7KAZ7"/>
<evidence type="ECO:0000313" key="2">
    <source>
        <dbReference type="Proteomes" id="UP000295325"/>
    </source>
</evidence>
<reference evidence="1 2" key="1">
    <citation type="submission" date="2019-03" db="EMBL/GenBank/DDBJ databases">
        <title>Genomic Encyclopedia of Type Strains, Phase IV (KMG-IV): sequencing the most valuable type-strain genomes for metagenomic binning, comparative biology and taxonomic classification.</title>
        <authorList>
            <person name="Goeker M."/>
        </authorList>
    </citation>
    <scope>NUCLEOTIDE SEQUENCE [LARGE SCALE GENOMIC DNA]</scope>
    <source>
        <strain evidence="1 2">DSM 24455</strain>
    </source>
</reference>
<name>A0A4R7KAZ7_9CLOT</name>
<organism evidence="1 2">
    <name type="scientific">Fonticella tunisiensis</name>
    <dbReference type="NCBI Taxonomy" id="1096341"/>
    <lineage>
        <taxon>Bacteria</taxon>
        <taxon>Bacillati</taxon>
        <taxon>Bacillota</taxon>
        <taxon>Clostridia</taxon>
        <taxon>Eubacteriales</taxon>
        <taxon>Clostridiaceae</taxon>
        <taxon>Fonticella</taxon>
    </lineage>
</organism>
<dbReference type="Pfam" id="PF10704">
    <property type="entry name" value="DUF2508"/>
    <property type="match status" value="1"/>
</dbReference>
<dbReference type="Proteomes" id="UP000295325">
    <property type="component" value="Unassembled WGS sequence"/>
</dbReference>
<evidence type="ECO:0000313" key="1">
    <source>
        <dbReference type="EMBL" id="TDT50260.1"/>
    </source>
</evidence>
<accession>A0A4R7KAZ7</accession>
<dbReference type="EMBL" id="SOAZ01000033">
    <property type="protein sequence ID" value="TDT50260.1"/>
    <property type="molecule type" value="Genomic_DNA"/>
</dbReference>